<dbReference type="AlphaFoldDB" id="A0AAN2BJM0"/>
<evidence type="ECO:0000313" key="2">
    <source>
        <dbReference type="EMBL" id="BCD97084.1"/>
    </source>
</evidence>
<name>A0AAN2BJM0_9GAMM</name>
<organism evidence="2 3">
    <name type="scientific">Marinagarivorans cellulosilyticus</name>
    <dbReference type="NCBI Taxonomy" id="2721545"/>
    <lineage>
        <taxon>Bacteria</taxon>
        <taxon>Pseudomonadati</taxon>
        <taxon>Pseudomonadota</taxon>
        <taxon>Gammaproteobacteria</taxon>
        <taxon>Cellvibrionales</taxon>
        <taxon>Cellvibrionaceae</taxon>
        <taxon>Marinagarivorans</taxon>
    </lineage>
</organism>
<evidence type="ECO:0000313" key="3">
    <source>
        <dbReference type="Proteomes" id="UP001320119"/>
    </source>
</evidence>
<dbReference type="EMBL" id="AP023086">
    <property type="protein sequence ID" value="BCD97084.1"/>
    <property type="molecule type" value="Genomic_DNA"/>
</dbReference>
<gene>
    <name evidence="2" type="ORF">MARGE09_P1284</name>
</gene>
<dbReference type="Pfam" id="PF13546">
    <property type="entry name" value="DDE_5"/>
    <property type="match status" value="1"/>
</dbReference>
<dbReference type="Proteomes" id="UP001320119">
    <property type="component" value="Chromosome"/>
</dbReference>
<protein>
    <recommendedName>
        <fullName evidence="1">Transposase IS701-like DDE domain-containing protein</fullName>
    </recommendedName>
</protein>
<dbReference type="KEGG" id="marq:MARGE09_P1284"/>
<accession>A0AAN2BJM0</accession>
<dbReference type="InterPro" id="IPR012337">
    <property type="entry name" value="RNaseH-like_sf"/>
</dbReference>
<dbReference type="InterPro" id="IPR038721">
    <property type="entry name" value="IS701-like_DDE_dom"/>
</dbReference>
<proteinExistence type="predicted"/>
<dbReference type="SUPFAM" id="SSF53098">
    <property type="entry name" value="Ribonuclease H-like"/>
    <property type="match status" value="1"/>
</dbReference>
<evidence type="ECO:0000259" key="1">
    <source>
        <dbReference type="Pfam" id="PF13546"/>
    </source>
</evidence>
<reference evidence="2 3" key="1">
    <citation type="journal article" date="2022" name="IScience">
        <title>An ultrasensitive nanofiber-based assay for enzymatic hydrolysis and deep-sea microbial degradation of cellulose.</title>
        <authorList>
            <person name="Tsudome M."/>
            <person name="Tachioka M."/>
            <person name="Miyazaki M."/>
            <person name="Uchimura K."/>
            <person name="Tsuda M."/>
            <person name="Takaki Y."/>
            <person name="Deguchi S."/>
        </authorList>
    </citation>
    <scope>NUCLEOTIDE SEQUENCE [LARGE SCALE GENOMIC DNA]</scope>
    <source>
        <strain evidence="2 3">GE09</strain>
    </source>
</reference>
<feature type="domain" description="Transposase IS701-like DDE" evidence="1">
    <location>
        <begin position="9"/>
        <end position="223"/>
    </location>
</feature>
<keyword evidence="3" id="KW-1185">Reference proteome</keyword>
<sequence>MTEGYSSVAMRNHWTSYYKWLQTGKWTWLAFVHQFTRLALPVLNVKSVYLAIDDTLTLRSSQKAPSSKIHHQHGNKPNLVRFVRGQCWVSLAIIATRINGDSVALPLLSRLIPGVGNTGKLVAANSLIRAIYHLFQGLKVTVLVDSWYMRRHFIECMQSKGFHVTGQVRIDTRLYDIPPERQLGKRGRPRKYGDKYTPKRIAHLKKTEATLKLYGKKQTIRYRSKLVKVRFLEGRMVIAVWSELENKDGAWKPARLFLSTDTALTPVQLIESYGRRWSTETMFNQLKLQWGLKEAWQQTRQTLHRWVHITNVAYGILQLLTCINSDEVLHLCQLSPWRKNEPITAGLIRKRLARILMHVPIQSWMNLKCKKISVLNMPIYNGSDG</sequence>